<dbReference type="GO" id="GO:0005737">
    <property type="term" value="C:cytoplasm"/>
    <property type="evidence" value="ECO:0007669"/>
    <property type="project" value="TreeGrafter"/>
</dbReference>
<dbReference type="FunFam" id="3.30.70.120:FF:000006">
    <property type="entry name" value="GTP cyclohydrolase 1 type 2 homolog"/>
    <property type="match status" value="1"/>
</dbReference>
<dbReference type="AlphaFoldDB" id="A0A6I4VT56"/>
<comment type="similarity">
    <text evidence="1 4">Belongs to the GTP cyclohydrolase I type 2/NIF3 family.</text>
</comment>
<evidence type="ECO:0000256" key="2">
    <source>
        <dbReference type="ARBA" id="ARBA00022112"/>
    </source>
</evidence>
<dbReference type="GO" id="GO:0046872">
    <property type="term" value="F:metal ion binding"/>
    <property type="evidence" value="ECO:0007669"/>
    <property type="project" value="UniProtKB-UniRule"/>
</dbReference>
<accession>A0A6I4VT56</accession>
<dbReference type="SUPFAM" id="SSF102705">
    <property type="entry name" value="NIF3 (NGG1p interacting factor 3)-like"/>
    <property type="match status" value="1"/>
</dbReference>
<feature type="binding site" evidence="5">
    <location>
        <position position="105"/>
    </location>
    <ligand>
        <name>a divalent metal cation</name>
        <dbReference type="ChEBI" id="CHEBI:60240"/>
        <label>1</label>
    </ligand>
</feature>
<evidence type="ECO:0000256" key="5">
    <source>
        <dbReference type="PIRSR" id="PIRSR602678-1"/>
    </source>
</evidence>
<comment type="caution">
    <text evidence="6">The sequence shown here is derived from an EMBL/GenBank/DDBJ whole genome shotgun (WGS) entry which is preliminary data.</text>
</comment>
<dbReference type="Pfam" id="PF01784">
    <property type="entry name" value="DUF34_NIF3"/>
    <property type="match status" value="1"/>
</dbReference>
<gene>
    <name evidence="6" type="ORF">GSM42_07835</name>
</gene>
<keyword evidence="7" id="KW-1185">Reference proteome</keyword>
<sequence length="367" mass="40338">MAINGKTLIRYLERIAPPSLALEKDRIGFQLGSLNHQVTGIVVALEITEAVVNEAISIGANWIFTHHALIFQPLGSIRTDQPRGRILEKLIQHQIQVYVAHTNLDTVANGVNDVLSKEIGLLKPKTFLVHGEDQLLKLVVFVPTSHLDVVRTAIGQSGAGAVGDYSYCSFATKGTGTFFPGEGTNPYIGNKGQLTEVEEYRLETVLPKSLQSHVVQAVLSAHPYEEVAYELYPLEQNIPYGMGKIGFLPIEVSLRDFVSHVKTVFELKHVQVVGKMESKVKKVAILGGAGSRYVSEAKQQGADVYITGDIDYHTAQAALEEGICLIDVGHATEQRVIPSVCEQLEMHLPKEVQVYPSRVNFNPFQTC</sequence>
<dbReference type="RefSeq" id="WP_160800996.1">
    <property type="nucleotide sequence ID" value="NZ_WUUL01000004.1"/>
</dbReference>
<dbReference type="Proteomes" id="UP000430692">
    <property type="component" value="Unassembled WGS sequence"/>
</dbReference>
<dbReference type="FunFam" id="3.40.1390.30:FF:000001">
    <property type="entry name" value="GTP cyclohydrolase 1 type 2"/>
    <property type="match status" value="1"/>
</dbReference>
<dbReference type="InterPro" id="IPR036069">
    <property type="entry name" value="DUF34/NIF3_sf"/>
</dbReference>
<dbReference type="Gene3D" id="3.30.70.120">
    <property type="match status" value="1"/>
</dbReference>
<dbReference type="NCBIfam" id="TIGR00486">
    <property type="entry name" value="YbgI_SA1388"/>
    <property type="match status" value="1"/>
</dbReference>
<feature type="binding site" evidence="5">
    <location>
        <position position="67"/>
    </location>
    <ligand>
        <name>a divalent metal cation</name>
        <dbReference type="ChEBI" id="CHEBI:60240"/>
        <label>1</label>
    </ligand>
</feature>
<dbReference type="Gene3D" id="3.40.1390.30">
    <property type="entry name" value="NIF3 (NGG1p interacting factor 3)-like"/>
    <property type="match status" value="1"/>
</dbReference>
<organism evidence="6 7">
    <name type="scientific">Shimazuella alba</name>
    <dbReference type="NCBI Taxonomy" id="2690964"/>
    <lineage>
        <taxon>Bacteria</taxon>
        <taxon>Bacillati</taxon>
        <taxon>Bacillota</taxon>
        <taxon>Bacilli</taxon>
        <taxon>Bacillales</taxon>
        <taxon>Thermoactinomycetaceae</taxon>
        <taxon>Shimazuella</taxon>
    </lineage>
</organism>
<dbReference type="PIRSF" id="PIRSF037489">
    <property type="entry name" value="UCP037489_NIF3_YqfO"/>
    <property type="match status" value="1"/>
</dbReference>
<evidence type="ECO:0000313" key="7">
    <source>
        <dbReference type="Proteomes" id="UP000430692"/>
    </source>
</evidence>
<evidence type="ECO:0000256" key="3">
    <source>
        <dbReference type="ARBA" id="ARBA00022723"/>
    </source>
</evidence>
<feature type="binding site" evidence="5">
    <location>
        <position position="333"/>
    </location>
    <ligand>
        <name>a divalent metal cation</name>
        <dbReference type="ChEBI" id="CHEBI:60240"/>
        <label>1</label>
    </ligand>
</feature>
<dbReference type="InterPro" id="IPR017221">
    <property type="entry name" value="DUF34/NIF3_bac"/>
</dbReference>
<feature type="binding site" evidence="5">
    <location>
        <position position="330"/>
    </location>
    <ligand>
        <name>a divalent metal cation</name>
        <dbReference type="ChEBI" id="CHEBI:60240"/>
        <label>1</label>
    </ligand>
</feature>
<dbReference type="PANTHER" id="PTHR13799">
    <property type="entry name" value="NGG1 INTERACTING FACTOR 3"/>
    <property type="match status" value="1"/>
</dbReference>
<keyword evidence="3 4" id="KW-0479">Metal-binding</keyword>
<reference evidence="6 7" key="1">
    <citation type="submission" date="2019-12" db="EMBL/GenBank/DDBJ databases">
        <title>Whole-genome analyses of novel actinobacteria.</title>
        <authorList>
            <person name="Sahin N."/>
            <person name="Saygin H."/>
        </authorList>
    </citation>
    <scope>NUCLEOTIDE SEQUENCE [LARGE SCALE GENOMIC DNA]</scope>
    <source>
        <strain evidence="6 7">KC615</strain>
    </source>
</reference>
<dbReference type="EMBL" id="WUUL01000004">
    <property type="protein sequence ID" value="MXQ53641.1"/>
    <property type="molecule type" value="Genomic_DNA"/>
</dbReference>
<dbReference type="InterPro" id="IPR002678">
    <property type="entry name" value="DUF34/NIF3"/>
</dbReference>
<evidence type="ECO:0000256" key="1">
    <source>
        <dbReference type="ARBA" id="ARBA00006964"/>
    </source>
</evidence>
<protein>
    <recommendedName>
        <fullName evidence="2 4">GTP cyclohydrolase 1 type 2 homolog</fullName>
    </recommendedName>
</protein>
<dbReference type="PANTHER" id="PTHR13799:SF14">
    <property type="entry name" value="GTP CYCLOHYDROLASE 1 TYPE 2 HOMOLOG"/>
    <property type="match status" value="1"/>
</dbReference>
<feature type="binding site" evidence="5">
    <location>
        <position position="66"/>
    </location>
    <ligand>
        <name>a divalent metal cation</name>
        <dbReference type="ChEBI" id="CHEBI:60240"/>
        <label>1</label>
    </ligand>
</feature>
<dbReference type="InterPro" id="IPR015867">
    <property type="entry name" value="N-reg_PII/ATP_PRibTrfase_C"/>
</dbReference>
<evidence type="ECO:0000256" key="4">
    <source>
        <dbReference type="PIRNR" id="PIRNR037489"/>
    </source>
</evidence>
<evidence type="ECO:0000313" key="6">
    <source>
        <dbReference type="EMBL" id="MXQ53641.1"/>
    </source>
</evidence>
<name>A0A6I4VT56_9BACL</name>
<proteinExistence type="inferred from homology"/>